<accession>A0A835PW40</accession>
<feature type="region of interest" description="Disordered" evidence="1">
    <location>
        <begin position="1"/>
        <end position="20"/>
    </location>
</feature>
<dbReference type="OrthoDB" id="67700at2759"/>
<dbReference type="Proteomes" id="UP000636800">
    <property type="component" value="Chromosome 12"/>
</dbReference>
<organism evidence="2 3">
    <name type="scientific">Vanilla planifolia</name>
    <name type="common">Vanilla</name>
    <dbReference type="NCBI Taxonomy" id="51239"/>
    <lineage>
        <taxon>Eukaryota</taxon>
        <taxon>Viridiplantae</taxon>
        <taxon>Streptophyta</taxon>
        <taxon>Embryophyta</taxon>
        <taxon>Tracheophyta</taxon>
        <taxon>Spermatophyta</taxon>
        <taxon>Magnoliopsida</taxon>
        <taxon>Liliopsida</taxon>
        <taxon>Asparagales</taxon>
        <taxon>Orchidaceae</taxon>
        <taxon>Vanilloideae</taxon>
        <taxon>Vanilleae</taxon>
        <taxon>Vanilla</taxon>
    </lineage>
</organism>
<protein>
    <submittedName>
        <fullName evidence="2">Uncharacterized protein</fullName>
    </submittedName>
</protein>
<evidence type="ECO:0000313" key="2">
    <source>
        <dbReference type="EMBL" id="KAG0457092.1"/>
    </source>
</evidence>
<proteinExistence type="predicted"/>
<evidence type="ECO:0000313" key="3">
    <source>
        <dbReference type="Proteomes" id="UP000636800"/>
    </source>
</evidence>
<keyword evidence="3" id="KW-1185">Reference proteome</keyword>
<name>A0A835PW40_VANPL</name>
<evidence type="ECO:0000256" key="1">
    <source>
        <dbReference type="SAM" id="MobiDB-lite"/>
    </source>
</evidence>
<reference evidence="2 3" key="1">
    <citation type="journal article" date="2020" name="Nat. Food">
        <title>A phased Vanilla planifolia genome enables genetic improvement of flavour and production.</title>
        <authorList>
            <person name="Hasing T."/>
            <person name="Tang H."/>
            <person name="Brym M."/>
            <person name="Khazi F."/>
            <person name="Huang T."/>
            <person name="Chambers A.H."/>
        </authorList>
    </citation>
    <scope>NUCLEOTIDE SEQUENCE [LARGE SCALE GENOMIC DNA]</scope>
    <source>
        <tissue evidence="2">Leaf</tissue>
    </source>
</reference>
<gene>
    <name evidence="2" type="ORF">HPP92_022249</name>
</gene>
<sequence>MVLQQSNKVELTGGAGGHGGDRLVNRFEGILRIVRKQGMVLQQSNKVGAAERAQIRNALGLERLVVGGKERKALVHRGLKVLKHPRGCDERGEGLAARLLE</sequence>
<dbReference type="EMBL" id="JADCNL010000012">
    <property type="protein sequence ID" value="KAG0457092.1"/>
    <property type="molecule type" value="Genomic_DNA"/>
</dbReference>
<comment type="caution">
    <text evidence="2">The sequence shown here is derived from an EMBL/GenBank/DDBJ whole genome shotgun (WGS) entry which is preliminary data.</text>
</comment>
<dbReference type="AlphaFoldDB" id="A0A835PW40"/>